<organism evidence="2 3">
    <name type="scientific">Triangularia verruculosa</name>
    <dbReference type="NCBI Taxonomy" id="2587418"/>
    <lineage>
        <taxon>Eukaryota</taxon>
        <taxon>Fungi</taxon>
        <taxon>Dikarya</taxon>
        <taxon>Ascomycota</taxon>
        <taxon>Pezizomycotina</taxon>
        <taxon>Sordariomycetes</taxon>
        <taxon>Sordariomycetidae</taxon>
        <taxon>Sordariales</taxon>
        <taxon>Podosporaceae</taxon>
        <taxon>Triangularia</taxon>
    </lineage>
</organism>
<feature type="compositionally biased region" description="Basic and acidic residues" evidence="1">
    <location>
        <begin position="101"/>
        <end position="114"/>
    </location>
</feature>
<accession>A0AAN6XDL8</accession>
<sequence length="126" mass="13559">MCGDRKCGRKRLFYAALCMLAAEGAASVAATHVLLHKITWRVVRALLQTSSNRHYPIAPRSDHHNFMCSIGAAKKNFTCPDLPPLPSLSSPLAVIGAGIVGDRHDGEPTTRPAEDPASSGWPCPDR</sequence>
<gene>
    <name evidence="2" type="ORF">QBC40DRAFT_101981</name>
</gene>
<reference evidence="2" key="2">
    <citation type="submission" date="2023-05" db="EMBL/GenBank/DDBJ databases">
        <authorList>
            <consortium name="Lawrence Berkeley National Laboratory"/>
            <person name="Steindorff A."/>
            <person name="Hensen N."/>
            <person name="Bonometti L."/>
            <person name="Westerberg I."/>
            <person name="Brannstrom I.O."/>
            <person name="Guillou S."/>
            <person name="Cros-Aarteil S."/>
            <person name="Calhoun S."/>
            <person name="Haridas S."/>
            <person name="Kuo A."/>
            <person name="Mondo S."/>
            <person name="Pangilinan J."/>
            <person name="Riley R."/>
            <person name="Labutti K."/>
            <person name="Andreopoulos B."/>
            <person name="Lipzen A."/>
            <person name="Chen C."/>
            <person name="Yanf M."/>
            <person name="Daum C."/>
            <person name="Ng V."/>
            <person name="Clum A."/>
            <person name="Ohm R."/>
            <person name="Martin F."/>
            <person name="Silar P."/>
            <person name="Natvig D."/>
            <person name="Lalanne C."/>
            <person name="Gautier V."/>
            <person name="Ament-Velasquez S.L."/>
            <person name="Kruys A."/>
            <person name="Hutchinson M.I."/>
            <person name="Powell A.J."/>
            <person name="Barry K."/>
            <person name="Miller A.N."/>
            <person name="Grigoriev I.V."/>
            <person name="Debuchy R."/>
            <person name="Gladieux P."/>
            <person name="Thoren M.H."/>
            <person name="Johannesson H."/>
        </authorList>
    </citation>
    <scope>NUCLEOTIDE SEQUENCE</scope>
    <source>
        <strain evidence="2">CBS 315.58</strain>
    </source>
</reference>
<comment type="caution">
    <text evidence="2">The sequence shown here is derived from an EMBL/GenBank/DDBJ whole genome shotgun (WGS) entry which is preliminary data.</text>
</comment>
<dbReference type="AlphaFoldDB" id="A0AAN6XDL8"/>
<evidence type="ECO:0000256" key="1">
    <source>
        <dbReference type="SAM" id="MobiDB-lite"/>
    </source>
</evidence>
<evidence type="ECO:0000313" key="2">
    <source>
        <dbReference type="EMBL" id="KAK4197596.1"/>
    </source>
</evidence>
<dbReference type="Proteomes" id="UP001303160">
    <property type="component" value="Unassembled WGS sequence"/>
</dbReference>
<reference evidence="2" key="1">
    <citation type="journal article" date="2023" name="Mol. Phylogenet. Evol.">
        <title>Genome-scale phylogeny and comparative genomics of the fungal order Sordariales.</title>
        <authorList>
            <person name="Hensen N."/>
            <person name="Bonometti L."/>
            <person name="Westerberg I."/>
            <person name="Brannstrom I.O."/>
            <person name="Guillou S."/>
            <person name="Cros-Aarteil S."/>
            <person name="Calhoun S."/>
            <person name="Haridas S."/>
            <person name="Kuo A."/>
            <person name="Mondo S."/>
            <person name="Pangilinan J."/>
            <person name="Riley R."/>
            <person name="LaButti K."/>
            <person name="Andreopoulos B."/>
            <person name="Lipzen A."/>
            <person name="Chen C."/>
            <person name="Yan M."/>
            <person name="Daum C."/>
            <person name="Ng V."/>
            <person name="Clum A."/>
            <person name="Steindorff A."/>
            <person name="Ohm R.A."/>
            <person name="Martin F."/>
            <person name="Silar P."/>
            <person name="Natvig D.O."/>
            <person name="Lalanne C."/>
            <person name="Gautier V."/>
            <person name="Ament-Velasquez S.L."/>
            <person name="Kruys A."/>
            <person name="Hutchinson M.I."/>
            <person name="Powell A.J."/>
            <person name="Barry K."/>
            <person name="Miller A.N."/>
            <person name="Grigoriev I.V."/>
            <person name="Debuchy R."/>
            <person name="Gladieux P."/>
            <person name="Hiltunen Thoren M."/>
            <person name="Johannesson H."/>
        </authorList>
    </citation>
    <scope>NUCLEOTIDE SEQUENCE</scope>
    <source>
        <strain evidence="2">CBS 315.58</strain>
    </source>
</reference>
<feature type="region of interest" description="Disordered" evidence="1">
    <location>
        <begin position="99"/>
        <end position="126"/>
    </location>
</feature>
<keyword evidence="3" id="KW-1185">Reference proteome</keyword>
<evidence type="ECO:0000313" key="3">
    <source>
        <dbReference type="Proteomes" id="UP001303160"/>
    </source>
</evidence>
<name>A0AAN6XDL8_9PEZI</name>
<dbReference type="EMBL" id="MU863960">
    <property type="protein sequence ID" value="KAK4197596.1"/>
    <property type="molecule type" value="Genomic_DNA"/>
</dbReference>
<protein>
    <submittedName>
        <fullName evidence="2">Uncharacterized protein</fullName>
    </submittedName>
</protein>
<proteinExistence type="predicted"/>